<protein>
    <recommendedName>
        <fullName evidence="3">Helix-turn-helix domain-containing protein</fullName>
    </recommendedName>
</protein>
<comment type="caution">
    <text evidence="1">The sequence shown here is derived from an EMBL/GenBank/DDBJ whole genome shotgun (WGS) entry which is preliminary data.</text>
</comment>
<dbReference type="Proteomes" id="UP001501020">
    <property type="component" value="Unassembled WGS sequence"/>
</dbReference>
<dbReference type="EMBL" id="BAAAMR010000060">
    <property type="protein sequence ID" value="GAA2152739.1"/>
    <property type="molecule type" value="Genomic_DNA"/>
</dbReference>
<organism evidence="1 2">
    <name type="scientific">Actinomadura napierensis</name>
    <dbReference type="NCBI Taxonomy" id="267854"/>
    <lineage>
        <taxon>Bacteria</taxon>
        <taxon>Bacillati</taxon>
        <taxon>Actinomycetota</taxon>
        <taxon>Actinomycetes</taxon>
        <taxon>Streptosporangiales</taxon>
        <taxon>Thermomonosporaceae</taxon>
        <taxon>Actinomadura</taxon>
    </lineage>
</organism>
<reference evidence="2" key="1">
    <citation type="journal article" date="2019" name="Int. J. Syst. Evol. Microbiol.">
        <title>The Global Catalogue of Microorganisms (GCM) 10K type strain sequencing project: providing services to taxonomists for standard genome sequencing and annotation.</title>
        <authorList>
            <consortium name="The Broad Institute Genomics Platform"/>
            <consortium name="The Broad Institute Genome Sequencing Center for Infectious Disease"/>
            <person name="Wu L."/>
            <person name="Ma J."/>
        </authorList>
    </citation>
    <scope>NUCLEOTIDE SEQUENCE [LARGE SCALE GENOMIC DNA]</scope>
    <source>
        <strain evidence="2">JCM 13850</strain>
    </source>
</reference>
<proteinExistence type="predicted"/>
<sequence length="183" mass="20406">MHGKRAMQPEKACGLHAKTNAWRDAIVRAAHVGFGKRGNSVASLRDIAELCVCRKPRPCRWDAQGMRASARGLTSPDREKDAEILVLRHQIAGLERQPAGKRVRFAAAGRALLAALPHRLPLAVLRRMRLLVRPDTVLRWHRDLVAGRHAAGSTPKRPGRPPTVRSIRALVLRLVRENPSWGY</sequence>
<evidence type="ECO:0008006" key="3">
    <source>
        <dbReference type="Google" id="ProtNLM"/>
    </source>
</evidence>
<evidence type="ECO:0000313" key="2">
    <source>
        <dbReference type="Proteomes" id="UP001501020"/>
    </source>
</evidence>
<keyword evidence="2" id="KW-1185">Reference proteome</keyword>
<gene>
    <name evidence="1" type="ORF">GCM10009727_58600</name>
</gene>
<name>A0ABP5LVA6_9ACTN</name>
<evidence type="ECO:0000313" key="1">
    <source>
        <dbReference type="EMBL" id="GAA2152739.1"/>
    </source>
</evidence>
<accession>A0ABP5LVA6</accession>